<comment type="caution">
    <text evidence="2">The sequence shown here is derived from an EMBL/GenBank/DDBJ whole genome shotgun (WGS) entry which is preliminary data.</text>
</comment>
<organism evidence="2 3">
    <name type="scientific">Rivibacter subsaxonicus</name>
    <dbReference type="NCBI Taxonomy" id="457575"/>
    <lineage>
        <taxon>Bacteria</taxon>
        <taxon>Pseudomonadati</taxon>
        <taxon>Pseudomonadota</taxon>
        <taxon>Betaproteobacteria</taxon>
        <taxon>Burkholderiales</taxon>
        <taxon>Rivibacter</taxon>
    </lineage>
</organism>
<dbReference type="SUPFAM" id="SSF53300">
    <property type="entry name" value="vWA-like"/>
    <property type="match status" value="1"/>
</dbReference>
<reference evidence="2 3" key="1">
    <citation type="submission" date="2019-02" db="EMBL/GenBank/DDBJ databases">
        <title>Genomic Encyclopedia of Type Strains, Phase IV (KMG-IV): sequencing the most valuable type-strain genomes for metagenomic binning, comparative biology and taxonomic classification.</title>
        <authorList>
            <person name="Goeker M."/>
        </authorList>
    </citation>
    <scope>NUCLEOTIDE SEQUENCE [LARGE SCALE GENOMIC DNA]</scope>
    <source>
        <strain evidence="2 3">DSM 19570</strain>
    </source>
</reference>
<dbReference type="RefSeq" id="WP_165393351.1">
    <property type="nucleotide sequence ID" value="NZ_SHKP01000008.1"/>
</dbReference>
<proteinExistence type="predicted"/>
<dbReference type="EMBL" id="SHKP01000008">
    <property type="protein sequence ID" value="RZT93815.1"/>
    <property type="molecule type" value="Genomic_DNA"/>
</dbReference>
<dbReference type="PANTHER" id="PTHR33608:SF6">
    <property type="entry name" value="BLL2464 PROTEIN"/>
    <property type="match status" value="1"/>
</dbReference>
<dbReference type="InterPro" id="IPR036465">
    <property type="entry name" value="vWFA_dom_sf"/>
</dbReference>
<gene>
    <name evidence="2" type="ORF">EV670_3371</name>
</gene>
<name>A0A4Q7VB19_9BURK</name>
<dbReference type="InterPro" id="IPR002881">
    <property type="entry name" value="DUF58"/>
</dbReference>
<protein>
    <submittedName>
        <fullName evidence="2">Uncharacterized protein DUF58</fullName>
    </submittedName>
</protein>
<evidence type="ECO:0000259" key="1">
    <source>
        <dbReference type="Pfam" id="PF01882"/>
    </source>
</evidence>
<keyword evidence="3" id="KW-1185">Reference proteome</keyword>
<feature type="domain" description="DUF58" evidence="1">
    <location>
        <begin position="65"/>
        <end position="264"/>
    </location>
</feature>
<accession>A0A4Q7VB19</accession>
<dbReference type="AlphaFoldDB" id="A0A4Q7VB19"/>
<dbReference type="Proteomes" id="UP000293671">
    <property type="component" value="Unassembled WGS sequence"/>
</dbReference>
<evidence type="ECO:0000313" key="2">
    <source>
        <dbReference type="EMBL" id="RZT93815.1"/>
    </source>
</evidence>
<evidence type="ECO:0000313" key="3">
    <source>
        <dbReference type="Proteomes" id="UP000293671"/>
    </source>
</evidence>
<dbReference type="Pfam" id="PF01882">
    <property type="entry name" value="DUF58"/>
    <property type="match status" value="1"/>
</dbReference>
<dbReference type="PANTHER" id="PTHR33608">
    <property type="entry name" value="BLL2464 PROTEIN"/>
    <property type="match status" value="1"/>
</dbReference>
<sequence>MSTPAGTAPGEFHYRVDRAAAGLFPGAHRSRQGESGFEFRGHVPLPQARDARRVDLLASLRDPFGQWQVRVHAQRGTVPVWLLADLSASMGFEGVRSKLETLADLAAAVARSAHRHGDGFGFIGADASLRTDLLRPCTRQRGIGYELAATLRGLSFGTGSARDAGGLLEAHRWLGRRRALVFVASDFHLPDRLVRALFDSLSGHQVVPVVLWDAAEFSLPAPAAAWLGQLLWPLVDPETGRTRLVWGRRATREHWASLAQRRREALRDLCAPHRLRPVFLEHGFDADALNAHFLGG</sequence>